<gene>
    <name evidence="5" type="primary">RAPGEF3</name>
</gene>
<protein>
    <submittedName>
        <fullName evidence="5">Rap guanine nucleotide exchange factor 3</fullName>
    </submittedName>
</protein>
<evidence type="ECO:0000256" key="3">
    <source>
        <dbReference type="SAM" id="MobiDB-lite"/>
    </source>
</evidence>
<dbReference type="InterPro" id="IPR019804">
    <property type="entry name" value="Ras_G-nucl-exch_fac_CS"/>
</dbReference>
<evidence type="ECO:0000313" key="6">
    <source>
        <dbReference type="Proteomes" id="UP000694722"/>
    </source>
</evidence>
<evidence type="ECO:0000256" key="2">
    <source>
        <dbReference type="PROSITE-ProRule" id="PRU00168"/>
    </source>
</evidence>
<dbReference type="GO" id="GO:0005085">
    <property type="term" value="F:guanyl-nucleotide exchange factor activity"/>
    <property type="evidence" value="ECO:0007669"/>
    <property type="project" value="UniProtKB-KW"/>
</dbReference>
<dbReference type="AlphaFoldDB" id="A0A8D1DHF8"/>
<dbReference type="CDD" id="cd00155">
    <property type="entry name" value="RasGEF"/>
    <property type="match status" value="1"/>
</dbReference>
<dbReference type="Ensembl" id="ENSSSCT00040017473.1">
    <property type="protein sequence ID" value="ENSSSCP00040007143.1"/>
    <property type="gene ID" value="ENSSSCG00040013156.1"/>
</dbReference>
<name>A0A8D1DHF8_PIG</name>
<dbReference type="PROSITE" id="PS00720">
    <property type="entry name" value="RASGEF"/>
    <property type="match status" value="1"/>
</dbReference>
<dbReference type="GO" id="GO:0007264">
    <property type="term" value="P:small GTPase-mediated signal transduction"/>
    <property type="evidence" value="ECO:0007669"/>
    <property type="project" value="InterPro"/>
</dbReference>
<sequence>ALSHLQTPHPEQLGPSVSSAEGLDLVSTKDLAGQLTDHDWSLFNSIHQVQGQSAGEESGWQGRPPLARAGLSCCPLPGGTDPLRAGAPASAGRHHRQPGAFHAPLQRVAVLGGHGAVSLLCAQPAGPAAQEVHQTGSPVSAGGLGGVDGRVLRPPLLKPLIRGQCVATSATPCFSGSPTPSSPSPCRGGAGLGPGLAVCLGLGLCPWWPPLRVSGSSVPSLKEQKNLNSFFAVMFGLSNSAISRLAHTWERLPHKVRKLYSALERLLDPSWNHRVYRVALTKLSPPVIPFMPLLLKDMTFIHEGNHTLVENLINFEKMRMMARAVRMLHHCRSHSNVPLSPLRSRVSHLHEDSQAARISTCSEQSLSTRSPAGTWASVQQLKVIDNQRELSRLSRELEP</sequence>
<dbReference type="PROSITE" id="PS50009">
    <property type="entry name" value="RASGEF_CAT"/>
    <property type="match status" value="1"/>
</dbReference>
<accession>A0A8D1DHF8</accession>
<reference evidence="5" key="1">
    <citation type="submission" date="2025-08" db="UniProtKB">
        <authorList>
            <consortium name="Ensembl"/>
        </authorList>
    </citation>
    <scope>IDENTIFICATION</scope>
</reference>
<feature type="region of interest" description="Disordered" evidence="3">
    <location>
        <begin position="1"/>
        <end position="20"/>
    </location>
</feature>
<dbReference type="SUPFAM" id="SSF48366">
    <property type="entry name" value="Ras GEF"/>
    <property type="match status" value="1"/>
</dbReference>
<dbReference type="PANTHER" id="PTHR23113:SF24">
    <property type="entry name" value="RAP GUANINE NUCLEOTIDE EXCHANGE FACTOR 3"/>
    <property type="match status" value="1"/>
</dbReference>
<dbReference type="InterPro" id="IPR036964">
    <property type="entry name" value="RASGEF_cat_dom_sf"/>
</dbReference>
<dbReference type="Proteomes" id="UP000694722">
    <property type="component" value="Unplaced"/>
</dbReference>
<evidence type="ECO:0000313" key="5">
    <source>
        <dbReference type="Ensembl" id="ENSSSCP00040007143.1"/>
    </source>
</evidence>
<keyword evidence="1 2" id="KW-0344">Guanine-nucleotide releasing factor</keyword>
<proteinExistence type="predicted"/>
<organism evidence="5 6">
    <name type="scientific">Sus scrofa</name>
    <name type="common">Pig</name>
    <dbReference type="NCBI Taxonomy" id="9823"/>
    <lineage>
        <taxon>Eukaryota</taxon>
        <taxon>Metazoa</taxon>
        <taxon>Chordata</taxon>
        <taxon>Craniata</taxon>
        <taxon>Vertebrata</taxon>
        <taxon>Euteleostomi</taxon>
        <taxon>Mammalia</taxon>
        <taxon>Eutheria</taxon>
        <taxon>Laurasiatheria</taxon>
        <taxon>Artiodactyla</taxon>
        <taxon>Suina</taxon>
        <taxon>Suidae</taxon>
        <taxon>Sus</taxon>
    </lineage>
</organism>
<dbReference type="InterPro" id="IPR008937">
    <property type="entry name" value="Ras-like_GEF"/>
</dbReference>
<dbReference type="InterPro" id="IPR023578">
    <property type="entry name" value="Ras_GEF_dom_sf"/>
</dbReference>
<evidence type="ECO:0000259" key="4">
    <source>
        <dbReference type="PROSITE" id="PS50009"/>
    </source>
</evidence>
<dbReference type="Pfam" id="PF00617">
    <property type="entry name" value="RasGEF"/>
    <property type="match status" value="1"/>
</dbReference>
<evidence type="ECO:0000256" key="1">
    <source>
        <dbReference type="ARBA" id="ARBA00022658"/>
    </source>
</evidence>
<dbReference type="PANTHER" id="PTHR23113">
    <property type="entry name" value="GUANINE NUCLEOTIDE EXCHANGE FACTOR"/>
    <property type="match status" value="1"/>
</dbReference>
<feature type="domain" description="Ras-GEF" evidence="4">
    <location>
        <begin position="27"/>
        <end position="365"/>
    </location>
</feature>
<dbReference type="InterPro" id="IPR001895">
    <property type="entry name" value="RASGEF_cat_dom"/>
</dbReference>
<dbReference type="Gene3D" id="1.10.840.10">
    <property type="entry name" value="Ras guanine-nucleotide exchange factors catalytic domain"/>
    <property type="match status" value="1"/>
</dbReference>
<dbReference type="SMART" id="SM00147">
    <property type="entry name" value="RasGEF"/>
    <property type="match status" value="1"/>
</dbReference>